<dbReference type="InterPro" id="IPR044893">
    <property type="entry name" value="RNA_pol_Rpb1_clamp_domain"/>
</dbReference>
<dbReference type="InterPro" id="IPR007081">
    <property type="entry name" value="RNA_pol_Rpb1_5"/>
</dbReference>
<keyword evidence="8" id="KW-0460">Magnesium</keyword>
<dbReference type="Pfam" id="PF05000">
    <property type="entry name" value="RNA_pol_Rpb1_4"/>
    <property type="match status" value="1"/>
</dbReference>
<protein>
    <recommendedName>
        <fullName evidence="12">DNA-directed RNA polymerase subunit</fullName>
        <ecNumber evidence="12">2.7.7.6</ecNumber>
    </recommendedName>
</protein>
<dbReference type="Gene3D" id="3.30.1490.180">
    <property type="entry name" value="RNA polymerase ii"/>
    <property type="match status" value="1"/>
</dbReference>
<keyword evidence="4 12" id="KW-0808">Transferase</keyword>
<evidence type="ECO:0000256" key="8">
    <source>
        <dbReference type="ARBA" id="ARBA00022842"/>
    </source>
</evidence>
<feature type="compositionally biased region" description="Acidic residues" evidence="13">
    <location>
        <begin position="1513"/>
        <end position="1524"/>
    </location>
</feature>
<dbReference type="InterPro" id="IPR007080">
    <property type="entry name" value="RNA_pol_Rpb1_1"/>
</dbReference>
<dbReference type="InterPro" id="IPR047107">
    <property type="entry name" value="DNA-dir_RNA_pol1_lsu_C"/>
</dbReference>
<dbReference type="InterPro" id="IPR045867">
    <property type="entry name" value="DNA-dir_RpoC_beta_prime"/>
</dbReference>
<dbReference type="Gene3D" id="1.10.132.30">
    <property type="match status" value="1"/>
</dbReference>
<proteinExistence type="inferred from homology"/>
<dbReference type="SMART" id="SM00663">
    <property type="entry name" value="RPOLA_N"/>
    <property type="match status" value="1"/>
</dbReference>
<feature type="compositionally biased region" description="Acidic residues" evidence="13">
    <location>
        <begin position="298"/>
        <end position="315"/>
    </location>
</feature>
<dbReference type="Gene3D" id="1.10.150.390">
    <property type="match status" value="1"/>
</dbReference>
<dbReference type="InterPro" id="IPR015699">
    <property type="entry name" value="DNA-dir_RNA_pol1_lsu_N"/>
</dbReference>
<reference evidence="15 16" key="1">
    <citation type="submission" date="2016-07" db="EMBL/GenBank/DDBJ databases">
        <title>Pervasive Adenine N6-methylation of Active Genes in Fungi.</title>
        <authorList>
            <consortium name="DOE Joint Genome Institute"/>
            <person name="Mondo S.J."/>
            <person name="Dannebaum R.O."/>
            <person name="Kuo R.C."/>
            <person name="Labutti K."/>
            <person name="Haridas S."/>
            <person name="Kuo A."/>
            <person name="Salamov A."/>
            <person name="Ahrendt S.R."/>
            <person name="Lipzen A."/>
            <person name="Sullivan W."/>
            <person name="Andreopoulos W.B."/>
            <person name="Clum A."/>
            <person name="Lindquist E."/>
            <person name="Daum C."/>
            <person name="Ramamoorthy G.K."/>
            <person name="Gryganskyi A."/>
            <person name="Culley D."/>
            <person name="Magnuson J.K."/>
            <person name="James T.Y."/>
            <person name="O'Malley M.A."/>
            <person name="Stajich J.E."/>
            <person name="Spatafora J.W."/>
            <person name="Visel A."/>
            <person name="Grigoriev I.V."/>
        </authorList>
    </citation>
    <scope>NUCLEOTIDE SEQUENCE [LARGE SCALE GENOMIC DNA]</scope>
    <source>
        <strain evidence="15 16">62-1032</strain>
    </source>
</reference>
<feature type="region of interest" description="Disordered" evidence="13">
    <location>
        <begin position="281"/>
        <end position="336"/>
    </location>
</feature>
<keyword evidence="9 12" id="KW-0804">Transcription</keyword>
<evidence type="ECO:0000256" key="3">
    <source>
        <dbReference type="ARBA" id="ARBA00022478"/>
    </source>
</evidence>
<feature type="region of interest" description="Disordered" evidence="13">
    <location>
        <begin position="149"/>
        <end position="176"/>
    </location>
</feature>
<keyword evidence="3 12" id="KW-0240">DNA-directed RNA polymerase</keyword>
<dbReference type="Gene3D" id="2.40.40.20">
    <property type="match status" value="1"/>
</dbReference>
<dbReference type="PANTHER" id="PTHR19376">
    <property type="entry name" value="DNA-DIRECTED RNA POLYMERASE"/>
    <property type="match status" value="1"/>
</dbReference>
<dbReference type="Gene3D" id="1.10.274.100">
    <property type="entry name" value="RNA polymerase Rpb1, domain 3"/>
    <property type="match status" value="1"/>
</dbReference>
<dbReference type="GO" id="GO:0003899">
    <property type="term" value="F:DNA-directed RNA polymerase activity"/>
    <property type="evidence" value="ECO:0007669"/>
    <property type="project" value="UniProtKB-EC"/>
</dbReference>
<feature type="region of interest" description="Disordered" evidence="13">
    <location>
        <begin position="1423"/>
        <end position="1528"/>
    </location>
</feature>
<evidence type="ECO:0000259" key="14">
    <source>
        <dbReference type="SMART" id="SM00663"/>
    </source>
</evidence>
<dbReference type="FunFam" id="4.10.860.120:FF:000006">
    <property type="entry name" value="DNA-directed RNA polymerase subunit"/>
    <property type="match status" value="1"/>
</dbReference>
<keyword evidence="10" id="KW-0539">Nucleus</keyword>
<evidence type="ECO:0000256" key="6">
    <source>
        <dbReference type="ARBA" id="ARBA00022723"/>
    </source>
</evidence>
<feature type="compositionally biased region" description="Acidic residues" evidence="13">
    <location>
        <begin position="1483"/>
        <end position="1496"/>
    </location>
</feature>
<evidence type="ECO:0000256" key="9">
    <source>
        <dbReference type="ARBA" id="ARBA00023163"/>
    </source>
</evidence>
<evidence type="ECO:0000256" key="5">
    <source>
        <dbReference type="ARBA" id="ARBA00022695"/>
    </source>
</evidence>
<dbReference type="SUPFAM" id="SSF64484">
    <property type="entry name" value="beta and beta-prime subunits of DNA dependent RNA-polymerase"/>
    <property type="match status" value="1"/>
</dbReference>
<feature type="compositionally biased region" description="Basic and acidic residues" evidence="13">
    <location>
        <begin position="1497"/>
        <end position="1506"/>
    </location>
</feature>
<feature type="compositionally biased region" description="Basic and acidic residues" evidence="13">
    <location>
        <begin position="1470"/>
        <end position="1482"/>
    </location>
</feature>
<comment type="catalytic activity">
    <reaction evidence="11 12">
        <text>RNA(n) + a ribonucleoside 5'-triphosphate = RNA(n+1) + diphosphate</text>
        <dbReference type="Rhea" id="RHEA:21248"/>
        <dbReference type="Rhea" id="RHEA-COMP:14527"/>
        <dbReference type="Rhea" id="RHEA-COMP:17342"/>
        <dbReference type="ChEBI" id="CHEBI:33019"/>
        <dbReference type="ChEBI" id="CHEBI:61557"/>
        <dbReference type="ChEBI" id="CHEBI:140395"/>
        <dbReference type="EC" id="2.7.7.6"/>
    </reaction>
</comment>
<feature type="domain" description="RNA polymerase N-terminal" evidence="14">
    <location>
        <begin position="406"/>
        <end position="756"/>
    </location>
</feature>
<dbReference type="InterPro" id="IPR000722">
    <property type="entry name" value="RNA_pol_asu"/>
</dbReference>
<accession>A0A1Y2DCU9</accession>
<gene>
    <name evidence="15" type="ORF">BCR35DRAFT_211432</name>
</gene>
<dbReference type="PANTHER" id="PTHR19376:SF11">
    <property type="entry name" value="DNA-DIRECTED RNA POLYMERASE I SUBUNIT RPA1"/>
    <property type="match status" value="1"/>
</dbReference>
<dbReference type="InterPro" id="IPR042102">
    <property type="entry name" value="RNA_pol_Rpb1_3_sf"/>
</dbReference>
<dbReference type="Gene3D" id="4.10.860.120">
    <property type="entry name" value="RNA polymerase II, clamp domain"/>
    <property type="match status" value="1"/>
</dbReference>
<dbReference type="GO" id="GO:0006351">
    <property type="term" value="P:DNA-templated transcription"/>
    <property type="evidence" value="ECO:0007669"/>
    <property type="project" value="InterPro"/>
</dbReference>
<dbReference type="GO" id="GO:0003677">
    <property type="term" value="F:DNA binding"/>
    <property type="evidence" value="ECO:0007669"/>
    <property type="project" value="InterPro"/>
</dbReference>
<evidence type="ECO:0000256" key="11">
    <source>
        <dbReference type="ARBA" id="ARBA00048552"/>
    </source>
</evidence>
<dbReference type="Pfam" id="PF00623">
    <property type="entry name" value="RNA_pol_Rpb1_2"/>
    <property type="match status" value="1"/>
</dbReference>
<dbReference type="FunFam" id="3.30.1490.180:FF:000003">
    <property type="entry name" value="DNA-directed RNA polymerase subunit"/>
    <property type="match status" value="1"/>
</dbReference>
<keyword evidence="7" id="KW-0862">Zinc</keyword>
<dbReference type="InterPro" id="IPR038120">
    <property type="entry name" value="Rpb1_funnel_sf"/>
</dbReference>
<evidence type="ECO:0000256" key="13">
    <source>
        <dbReference type="SAM" id="MobiDB-lite"/>
    </source>
</evidence>
<dbReference type="EMBL" id="MCGR01000083">
    <property type="protein sequence ID" value="ORY57091.1"/>
    <property type="molecule type" value="Genomic_DNA"/>
</dbReference>
<dbReference type="EC" id="2.7.7.6" evidence="12"/>
<dbReference type="CDD" id="cd01435">
    <property type="entry name" value="RNAP_I_RPA1_N"/>
    <property type="match status" value="1"/>
</dbReference>
<evidence type="ECO:0000313" key="16">
    <source>
        <dbReference type="Proteomes" id="UP000193467"/>
    </source>
</evidence>
<keyword evidence="5 12" id="KW-0548">Nucleotidyltransferase</keyword>
<dbReference type="FunFam" id="1.10.274.100:FF:000006">
    <property type="entry name" value="DNA-directed RNA polymerase subunit"/>
    <property type="match status" value="1"/>
</dbReference>
<comment type="subcellular location">
    <subcellularLocation>
        <location evidence="1">Nucleus</location>
    </subcellularLocation>
</comment>
<dbReference type="Pfam" id="PF04997">
    <property type="entry name" value="RNA_pol_Rpb1_1"/>
    <property type="match status" value="1"/>
</dbReference>
<dbReference type="Pfam" id="PF04998">
    <property type="entry name" value="RNA_pol_Rpb1_5"/>
    <property type="match status" value="1"/>
</dbReference>
<dbReference type="GO" id="GO:0046872">
    <property type="term" value="F:metal ion binding"/>
    <property type="evidence" value="ECO:0007669"/>
    <property type="project" value="UniProtKB-KW"/>
</dbReference>
<dbReference type="FunCoup" id="A0A1Y2DCU9">
    <property type="interactions" value="516"/>
</dbReference>
<dbReference type="InterPro" id="IPR006592">
    <property type="entry name" value="RNA_pol_N"/>
</dbReference>
<feature type="compositionally biased region" description="Polar residues" evidence="13">
    <location>
        <begin position="151"/>
        <end position="162"/>
    </location>
</feature>
<dbReference type="InterPro" id="IPR007083">
    <property type="entry name" value="RNA_pol_Rpb1_4"/>
</dbReference>
<evidence type="ECO:0000256" key="7">
    <source>
        <dbReference type="ARBA" id="ARBA00022833"/>
    </source>
</evidence>
<dbReference type="STRING" id="106004.A0A1Y2DCU9"/>
<feature type="compositionally biased region" description="Polar residues" evidence="13">
    <location>
        <begin position="281"/>
        <end position="294"/>
    </location>
</feature>
<evidence type="ECO:0000256" key="10">
    <source>
        <dbReference type="ARBA" id="ARBA00023242"/>
    </source>
</evidence>
<comment type="similarity">
    <text evidence="2 12">Belongs to the RNA polymerase beta' chain family.</text>
</comment>
<organism evidence="15 16">
    <name type="scientific">Leucosporidium creatinivorum</name>
    <dbReference type="NCBI Taxonomy" id="106004"/>
    <lineage>
        <taxon>Eukaryota</taxon>
        <taxon>Fungi</taxon>
        <taxon>Dikarya</taxon>
        <taxon>Basidiomycota</taxon>
        <taxon>Pucciniomycotina</taxon>
        <taxon>Microbotryomycetes</taxon>
        <taxon>Leucosporidiales</taxon>
        <taxon>Leucosporidium</taxon>
    </lineage>
</organism>
<dbReference type="OrthoDB" id="270392at2759"/>
<dbReference type="Pfam" id="PF04983">
    <property type="entry name" value="RNA_pol_Rpb1_3"/>
    <property type="match status" value="1"/>
</dbReference>
<evidence type="ECO:0000256" key="1">
    <source>
        <dbReference type="ARBA" id="ARBA00004123"/>
    </source>
</evidence>
<dbReference type="InParanoid" id="A0A1Y2DCU9"/>
<dbReference type="Proteomes" id="UP000193467">
    <property type="component" value="Unassembled WGS sequence"/>
</dbReference>
<dbReference type="Gene3D" id="1.10.357.120">
    <property type="match status" value="1"/>
</dbReference>
<dbReference type="GO" id="GO:0005736">
    <property type="term" value="C:RNA polymerase I complex"/>
    <property type="evidence" value="ECO:0007669"/>
    <property type="project" value="TreeGrafter"/>
</dbReference>
<sequence length="1763" mass="194692">MNVSTPISSQISSISFSYLHSTDIRRISVKQVVNPLLFDNLNNPNAGGMYDPAFGPRGSGDVCITCRLSSYDCPGHFGHIELPSPVFHPLYMTQAFQLLRGTCTYCHHFLASQVSILKYIAKLTLLEHGLITEADKIDQLHLRVAVASGPSKGSASKTSDALSDQEVGESTEEPGESIDEFKERLETLVKQTLKLHAGASRDEYKRSGNVYDRRKKVISEFLKSLTKKKCEHCGAYAHRLRKEGHTKFVEYSLVSKQKAMHKASGIRKHNVRTLYAMASRLGSTSSSAQATSNGDRMDVEDEESDEDASDDDEEAGDKMDVDAASSASEDGAISDEEEHAARVANDIGSARQRQTERIIPADEVRAHLRLLFHNEKDIVTLLYAPHGPLAHSATTTSSSGPQASADIFFMDVVSVPPSRFRPAATMGDQVFENPQNSLLNAILRQTFVVRDLNSALSLASTKPANPSEPAPVIDTPELYKRLLQSIIDLQVSVNSMMDSTKNPMVVKQGKLPPAGVKQVLEKKEGLFRKNMMGKRVNYAARSVISPDVNIETNEIGVPPIFARKLTFPEPVTAHNVNLMRQLVINGPHVHPGASFIQMEDGHLLSLDRLTEEERTAHANKLLAPESSRISSSLDRPDVGIPATKTPQINRKVYRHLADGDIVILNRQPTLHKPSMMCHRVRVLRGEKTIRMHYANCNSYNADFDGDEMNMHFPQSLIAQAEARLIANTDNQYLVPTSGNPLRGLIQDHVVSGVWLTNKDTFFTREEYQQLIYGALRTEDNYTGEGMIKTLPPAIIKPVPRWTGKQVISTLMKNITPPNAGGIYFECKAKVPGSAWGVHTEEEKVRFFDGDLVHGVLDKAQIGASPYGLVHSVYELYGATVAGKLLSILSRILTKYLQSRAFTCRMDDLLLTEQGNADRRKMLEGVNDKGLGAAMEYVGLGNADKEDPATADDLRNRLEEILRDDYKLAGLDATVEGETNGVTTKLIKTCLPGGLVKPFPHNNMQTMTVSGAKGSNVNASQISCLLGQQSLEGRRVPTMVSGKTLPSFKPFETAPRAGGFVAGRFLTGIRPQEYYFHCMAGREGLIDTAVKTSRSGYLQRCLIKHLEGLRVHYDHTVRNSDSSVLQFHYGEDSLDVTKQKHLTQFEFAVRNTASLVSRFQPATLLGRVGDMGEGYWKKTLKHPEAQPPTLSQHSPSTMLGAVSDKYAQEVEKYIATNPHRLLKTKKKHRAEWPEFAQKTDDLMTVEHFRSLMYMRYMRSLVDPGEAVGLMASQGVGEPSTQMTLNTFHFAGHGAANVTLGIPRLREIVMTASQHIKTPTMALPILSTVADNELQKFCQINTRLTLSQIVDEVTVQERLTAKSHDNNHSRQKLYTVRLQFYPRKDYVAEHSITAEQILVGVQKTFVPLLDKAILKEIKQNDKEIKSQAGDMGKARKVSAKEAAGAGEDDDGEGADERPVGRDDGEEEDGDADDARRQRQGKDEKEYESDDDEEADEEAALEKQFEGASEKAAVNSDEDSDEEEIDAEQLKRRSAKETLARMKQIEVKIADGSRYVEKVNFDKEEGEFCEFELEFSSRAHKLLLVGIVEGVCRQALIHEVPGIARCFVAKAANENDAVNRTAVTEGVNLKACWNFGNNVVDLNKITTNDIGAILRTYGVEAARTSIIKEMSGVFSVYGIGVDFRHLTIIADYMTCEGAYKPFNRTGLSNNSSPFLKASFETTANFVAEAALFGDFDDLGTPSANIVLGKTPVSGTGVFGVMAIAEA</sequence>
<comment type="function">
    <text evidence="12">DNA-dependent RNA polymerase catalyzes the transcription of DNA into RNA using the four ribonucleoside triphosphates as substrates.</text>
</comment>
<evidence type="ECO:0000313" key="15">
    <source>
        <dbReference type="EMBL" id="ORY57091.1"/>
    </source>
</evidence>
<name>A0A1Y2DCU9_9BASI</name>
<evidence type="ECO:0000256" key="2">
    <source>
        <dbReference type="ARBA" id="ARBA00006460"/>
    </source>
</evidence>
<keyword evidence="16" id="KW-1185">Reference proteome</keyword>
<dbReference type="InterPro" id="IPR007066">
    <property type="entry name" value="RNA_pol_Rpb1_3"/>
</dbReference>
<evidence type="ECO:0000256" key="12">
    <source>
        <dbReference type="RuleBase" id="RU004279"/>
    </source>
</evidence>
<dbReference type="CDD" id="cd02735">
    <property type="entry name" value="RNAP_I_Rpa1_C"/>
    <property type="match status" value="1"/>
</dbReference>
<dbReference type="Gene3D" id="3.30.70.2850">
    <property type="match status" value="1"/>
</dbReference>
<dbReference type="FunFam" id="2.40.40.20:FF:000019">
    <property type="entry name" value="DNA-directed RNA polymerase II subunit RPB1"/>
    <property type="match status" value="1"/>
</dbReference>
<evidence type="ECO:0000256" key="4">
    <source>
        <dbReference type="ARBA" id="ARBA00022679"/>
    </source>
</evidence>
<feature type="compositionally biased region" description="Acidic residues" evidence="13">
    <location>
        <begin position="166"/>
        <end position="176"/>
    </location>
</feature>
<comment type="caution">
    <text evidence="15">The sequence shown here is derived from an EMBL/GenBank/DDBJ whole genome shotgun (WGS) entry which is preliminary data.</text>
</comment>
<keyword evidence="6" id="KW-0479">Metal-binding</keyword>